<sequence length="262" mass="29445">MAFTNLYTPPTLIIPVDEDPYGPDPYDLNFPFPIYLESLQTERVALTPFIPSVHAKAYWEAIAPDVDSLFQYYPWKYSSLDELLTFFELYVRRDPTRIMFAIIDKTKPDPAHPEFGGGSLAGVVGLINTFASDLRSEIGHILIFPAFQRTHVTGNAVGVLTKYCMEKPSASPPGLGLRRLQWCCHPNNAKSVRLAGKMGMTREGILRWNSVMQPELAAQGRKPGKDDLFPDKPGRDTMVLSLCWDEWEAVKGKIQAIIDRIA</sequence>
<accession>A0A8K0UW99</accession>
<dbReference type="InterPro" id="IPR051908">
    <property type="entry name" value="Ribosomal_N-acetyltransferase"/>
</dbReference>
<organism evidence="2 3">
    <name type="scientific">Cristinia sonorae</name>
    <dbReference type="NCBI Taxonomy" id="1940300"/>
    <lineage>
        <taxon>Eukaryota</taxon>
        <taxon>Fungi</taxon>
        <taxon>Dikarya</taxon>
        <taxon>Basidiomycota</taxon>
        <taxon>Agaricomycotina</taxon>
        <taxon>Agaricomycetes</taxon>
        <taxon>Agaricomycetidae</taxon>
        <taxon>Agaricales</taxon>
        <taxon>Pleurotineae</taxon>
        <taxon>Stephanosporaceae</taxon>
        <taxon>Cristinia</taxon>
    </lineage>
</organism>
<feature type="domain" description="N-acetyltransferase" evidence="1">
    <location>
        <begin position="43"/>
        <end position="201"/>
    </location>
</feature>
<dbReference type="GO" id="GO:1990189">
    <property type="term" value="F:protein N-terminal-serine acetyltransferase activity"/>
    <property type="evidence" value="ECO:0007669"/>
    <property type="project" value="TreeGrafter"/>
</dbReference>
<keyword evidence="3" id="KW-1185">Reference proteome</keyword>
<dbReference type="PANTHER" id="PTHR43441">
    <property type="entry name" value="RIBOSOMAL-PROTEIN-SERINE ACETYLTRANSFERASE"/>
    <property type="match status" value="1"/>
</dbReference>
<evidence type="ECO:0000313" key="3">
    <source>
        <dbReference type="Proteomes" id="UP000813824"/>
    </source>
</evidence>
<dbReference type="Gene3D" id="3.40.630.30">
    <property type="match status" value="1"/>
</dbReference>
<gene>
    <name evidence="2" type="ORF">BXZ70DRAFT_505545</name>
</gene>
<evidence type="ECO:0000259" key="1">
    <source>
        <dbReference type="Pfam" id="PF13302"/>
    </source>
</evidence>
<dbReference type="AlphaFoldDB" id="A0A8K0UW99"/>
<protein>
    <submittedName>
        <fullName evidence="2">Acyl-CoA N-acyltransferase</fullName>
    </submittedName>
</protein>
<dbReference type="SUPFAM" id="SSF55729">
    <property type="entry name" value="Acyl-CoA N-acyltransferases (Nat)"/>
    <property type="match status" value="1"/>
</dbReference>
<dbReference type="Proteomes" id="UP000813824">
    <property type="component" value="Unassembled WGS sequence"/>
</dbReference>
<name>A0A8K0UW99_9AGAR</name>
<dbReference type="Pfam" id="PF13302">
    <property type="entry name" value="Acetyltransf_3"/>
    <property type="match status" value="1"/>
</dbReference>
<dbReference type="PANTHER" id="PTHR43441:SF5">
    <property type="entry name" value="FAMILY ACETYLTRANSFERASE, PUTATIVE-RELATED"/>
    <property type="match status" value="1"/>
</dbReference>
<evidence type="ECO:0000313" key="2">
    <source>
        <dbReference type="EMBL" id="KAH8105121.1"/>
    </source>
</evidence>
<reference evidence="2" key="1">
    <citation type="journal article" date="2021" name="New Phytol.">
        <title>Evolutionary innovations through gain and loss of genes in the ectomycorrhizal Boletales.</title>
        <authorList>
            <person name="Wu G."/>
            <person name="Miyauchi S."/>
            <person name="Morin E."/>
            <person name="Kuo A."/>
            <person name="Drula E."/>
            <person name="Varga T."/>
            <person name="Kohler A."/>
            <person name="Feng B."/>
            <person name="Cao Y."/>
            <person name="Lipzen A."/>
            <person name="Daum C."/>
            <person name="Hundley H."/>
            <person name="Pangilinan J."/>
            <person name="Johnson J."/>
            <person name="Barry K."/>
            <person name="LaButti K."/>
            <person name="Ng V."/>
            <person name="Ahrendt S."/>
            <person name="Min B."/>
            <person name="Choi I.G."/>
            <person name="Park H."/>
            <person name="Plett J.M."/>
            <person name="Magnuson J."/>
            <person name="Spatafora J.W."/>
            <person name="Nagy L.G."/>
            <person name="Henrissat B."/>
            <person name="Grigoriev I.V."/>
            <person name="Yang Z.L."/>
            <person name="Xu J."/>
            <person name="Martin F.M."/>
        </authorList>
    </citation>
    <scope>NUCLEOTIDE SEQUENCE</scope>
    <source>
        <strain evidence="2">KKN 215</strain>
    </source>
</reference>
<comment type="caution">
    <text evidence="2">The sequence shown here is derived from an EMBL/GenBank/DDBJ whole genome shotgun (WGS) entry which is preliminary data.</text>
</comment>
<dbReference type="InterPro" id="IPR000182">
    <property type="entry name" value="GNAT_dom"/>
</dbReference>
<dbReference type="EMBL" id="JAEVFJ010000004">
    <property type="protein sequence ID" value="KAH8105121.1"/>
    <property type="molecule type" value="Genomic_DNA"/>
</dbReference>
<dbReference type="GO" id="GO:0008999">
    <property type="term" value="F:protein-N-terminal-alanine acetyltransferase activity"/>
    <property type="evidence" value="ECO:0007669"/>
    <property type="project" value="TreeGrafter"/>
</dbReference>
<proteinExistence type="predicted"/>
<dbReference type="OrthoDB" id="41238at2759"/>
<dbReference type="InterPro" id="IPR016181">
    <property type="entry name" value="Acyl_CoA_acyltransferase"/>
</dbReference>